<dbReference type="EMBL" id="JAQMHB010000001">
    <property type="protein sequence ID" value="MDS9993340.1"/>
    <property type="molecule type" value="Genomic_DNA"/>
</dbReference>
<evidence type="ECO:0000313" key="2">
    <source>
        <dbReference type="EMBL" id="MDS9993340.1"/>
    </source>
</evidence>
<accession>A0ABU2I5E3</accession>
<keyword evidence="3" id="KW-1185">Reference proteome</keyword>
<comment type="caution">
    <text evidence="2">The sequence shown here is derived from an EMBL/GenBank/DDBJ whole genome shotgun (WGS) entry which is preliminary data.</text>
</comment>
<evidence type="ECO:0000256" key="1">
    <source>
        <dbReference type="SAM" id="MobiDB-lite"/>
    </source>
</evidence>
<dbReference type="Proteomes" id="UP001260534">
    <property type="component" value="Unassembled WGS sequence"/>
</dbReference>
<sequence>MKRLVKLACVALVGAILLFYLLAEHAGPWIMPRFITIRVVAGPDRPLSGARIRVLQDVWSIPCLSYMGISGASCASGKWTVFHGRLDRNGEARVLVFQAAGLRADSYIACINGNQYEGYFAYTEWPEQQDVQRLTLDYKRLEQQRTGCMNGYGEEQLAAPAWWDAALKEDAEADAQAEAEAQADAQEDDPLQPTAPQPPDGSPTSDRL</sequence>
<reference evidence="2 3" key="1">
    <citation type="submission" date="2023-01" db="EMBL/GenBank/DDBJ databases">
        <title>Xanthomonas hawaiianensis sp. nov. isolated from Araceae family in Hawaii.</title>
        <authorList>
            <person name="Chunag S.-C."/>
            <person name="Dobhal S."/>
            <person name="Alvarez A."/>
            <person name="Arif M."/>
        </authorList>
    </citation>
    <scope>NUCLEOTIDE SEQUENCE [LARGE SCALE GENOMIC DNA]</scope>
    <source>
        <strain evidence="2 3">A2111</strain>
    </source>
</reference>
<evidence type="ECO:0000313" key="3">
    <source>
        <dbReference type="Proteomes" id="UP001260534"/>
    </source>
</evidence>
<gene>
    <name evidence="2" type="ORF">PNQ69_11200</name>
</gene>
<protein>
    <submittedName>
        <fullName evidence="2">Uncharacterized protein</fullName>
    </submittedName>
</protein>
<name>A0ABU2I5E3_9XANT</name>
<organism evidence="2 3">
    <name type="scientific">Xanthomonas hawaiiensis</name>
    <dbReference type="NCBI Taxonomy" id="3003247"/>
    <lineage>
        <taxon>Bacteria</taxon>
        <taxon>Pseudomonadati</taxon>
        <taxon>Pseudomonadota</taxon>
        <taxon>Gammaproteobacteria</taxon>
        <taxon>Lysobacterales</taxon>
        <taxon>Lysobacteraceae</taxon>
        <taxon>Xanthomonas</taxon>
    </lineage>
</organism>
<proteinExistence type="predicted"/>
<feature type="region of interest" description="Disordered" evidence="1">
    <location>
        <begin position="168"/>
        <end position="208"/>
    </location>
</feature>
<dbReference type="RefSeq" id="WP_311163341.1">
    <property type="nucleotide sequence ID" value="NZ_CP115873.1"/>
</dbReference>